<dbReference type="Pfam" id="PF22675">
    <property type="entry name" value="KH-I_KHDC4-BBP"/>
    <property type="match status" value="1"/>
</dbReference>
<dbReference type="FunFam" id="3.30.1370.10:FF:000037">
    <property type="entry name" value="KH domain protein"/>
    <property type="match status" value="1"/>
</dbReference>
<evidence type="ECO:0000313" key="5">
    <source>
        <dbReference type="Proteomes" id="UP001147760"/>
    </source>
</evidence>
<feature type="compositionally biased region" description="Low complexity" evidence="2">
    <location>
        <begin position="435"/>
        <end position="448"/>
    </location>
</feature>
<dbReference type="OrthoDB" id="397265at2759"/>
<evidence type="ECO:0000256" key="2">
    <source>
        <dbReference type="SAM" id="MobiDB-lite"/>
    </source>
</evidence>
<keyword evidence="5" id="KW-1185">Reference proteome</keyword>
<keyword evidence="1" id="KW-0694">RNA-binding</keyword>
<feature type="compositionally biased region" description="Basic and acidic residues" evidence="2">
    <location>
        <begin position="1"/>
        <end position="29"/>
    </location>
</feature>
<dbReference type="InterPro" id="IPR047889">
    <property type="entry name" value="KHDC4_KH-I_second"/>
</dbReference>
<dbReference type="InterPro" id="IPR036612">
    <property type="entry name" value="KH_dom_type_1_sf"/>
</dbReference>
<protein>
    <submittedName>
        <fullName evidence="4">K Homology domaintype 1</fullName>
    </submittedName>
</protein>
<dbReference type="FunFam" id="3.30.1370.10:FF:000051">
    <property type="entry name" value="Putative kh domain-containing protein"/>
    <property type="match status" value="1"/>
</dbReference>
<reference evidence="4" key="1">
    <citation type="submission" date="2022-12" db="EMBL/GenBank/DDBJ databases">
        <authorList>
            <person name="Petersen C."/>
        </authorList>
    </citation>
    <scope>NUCLEOTIDE SEQUENCE</scope>
    <source>
        <strain evidence="4">IBT 17660</strain>
    </source>
</reference>
<dbReference type="AlphaFoldDB" id="A0A9W9X476"/>
<evidence type="ECO:0000313" key="4">
    <source>
        <dbReference type="EMBL" id="KAJ5483441.1"/>
    </source>
</evidence>
<dbReference type="PROSITE" id="PS50084">
    <property type="entry name" value="KH_TYPE_1"/>
    <property type="match status" value="1"/>
</dbReference>
<organism evidence="4 5">
    <name type="scientific">Penicillium desertorum</name>
    <dbReference type="NCBI Taxonomy" id="1303715"/>
    <lineage>
        <taxon>Eukaryota</taxon>
        <taxon>Fungi</taxon>
        <taxon>Dikarya</taxon>
        <taxon>Ascomycota</taxon>
        <taxon>Pezizomycotina</taxon>
        <taxon>Eurotiomycetes</taxon>
        <taxon>Eurotiomycetidae</taxon>
        <taxon>Eurotiales</taxon>
        <taxon>Aspergillaceae</taxon>
        <taxon>Penicillium</taxon>
    </lineage>
</organism>
<dbReference type="Pfam" id="PF23469">
    <property type="entry name" value="KH_12"/>
    <property type="match status" value="1"/>
</dbReference>
<dbReference type="InterPro" id="IPR055256">
    <property type="entry name" value="KH_1_KHDC4/BBP-like"/>
</dbReference>
<dbReference type="InterPro" id="IPR031121">
    <property type="entry name" value="RIK/BLOM7"/>
</dbReference>
<dbReference type="InterPro" id="IPR056149">
    <property type="entry name" value="PRP5/DDX46/KHDC4_KH"/>
</dbReference>
<comment type="caution">
    <text evidence="4">The sequence shown here is derived from an EMBL/GenBank/DDBJ whole genome shotgun (WGS) entry which is preliminary data.</text>
</comment>
<dbReference type="CDD" id="cd22385">
    <property type="entry name" value="KH-I_KHDC4_rpt1"/>
    <property type="match status" value="1"/>
</dbReference>
<feature type="compositionally biased region" description="Low complexity" evidence="2">
    <location>
        <begin position="31"/>
        <end position="54"/>
    </location>
</feature>
<dbReference type="EMBL" id="JAPWDO010000002">
    <property type="protein sequence ID" value="KAJ5483441.1"/>
    <property type="molecule type" value="Genomic_DNA"/>
</dbReference>
<evidence type="ECO:0000256" key="1">
    <source>
        <dbReference type="PROSITE-ProRule" id="PRU00117"/>
    </source>
</evidence>
<feature type="compositionally biased region" description="Gly residues" evidence="2">
    <location>
        <begin position="354"/>
        <end position="367"/>
    </location>
</feature>
<feature type="compositionally biased region" description="Pro residues" evidence="2">
    <location>
        <begin position="449"/>
        <end position="461"/>
    </location>
</feature>
<dbReference type="Gene3D" id="3.30.1370.10">
    <property type="entry name" value="K Homology domain, type 1"/>
    <property type="match status" value="2"/>
</dbReference>
<dbReference type="Proteomes" id="UP001147760">
    <property type="component" value="Unassembled WGS sequence"/>
</dbReference>
<dbReference type="PANTHER" id="PTHR15744">
    <property type="entry name" value="BLOM7"/>
    <property type="match status" value="1"/>
</dbReference>
<gene>
    <name evidence="4" type="ORF">N7530_002687</name>
</gene>
<dbReference type="PANTHER" id="PTHR15744:SF0">
    <property type="entry name" value="KH HOMOLOGY DOMAIN-CONTAINING PROTEIN 4"/>
    <property type="match status" value="1"/>
</dbReference>
<dbReference type="GO" id="GO:0003723">
    <property type="term" value="F:RNA binding"/>
    <property type="evidence" value="ECO:0007669"/>
    <property type="project" value="UniProtKB-UniRule"/>
</dbReference>
<feature type="region of interest" description="Disordered" evidence="2">
    <location>
        <begin position="1"/>
        <end position="66"/>
    </location>
</feature>
<dbReference type="InterPro" id="IPR004087">
    <property type="entry name" value="KH_dom"/>
</dbReference>
<feature type="domain" description="K Homology" evidence="3">
    <location>
        <begin position="234"/>
        <end position="321"/>
    </location>
</feature>
<feature type="compositionally biased region" description="Basic and acidic residues" evidence="2">
    <location>
        <begin position="344"/>
        <end position="353"/>
    </location>
</feature>
<dbReference type="InterPro" id="IPR047890">
    <property type="entry name" value="KHDC4_KH-I_first"/>
</dbReference>
<accession>A0A9W9X476</accession>
<name>A0A9W9X476_9EURO</name>
<dbReference type="CDD" id="cd22386">
    <property type="entry name" value="KH-I_KHDC4_rpt2"/>
    <property type="match status" value="1"/>
</dbReference>
<reference evidence="4" key="2">
    <citation type="journal article" date="2023" name="IMA Fungus">
        <title>Comparative genomic study of the Penicillium genus elucidates a diverse pangenome and 15 lateral gene transfer events.</title>
        <authorList>
            <person name="Petersen C."/>
            <person name="Sorensen T."/>
            <person name="Nielsen M.R."/>
            <person name="Sondergaard T.E."/>
            <person name="Sorensen J.L."/>
            <person name="Fitzpatrick D.A."/>
            <person name="Frisvad J.C."/>
            <person name="Nielsen K.L."/>
        </authorList>
    </citation>
    <scope>NUCLEOTIDE SEQUENCE</scope>
    <source>
        <strain evidence="4">IBT 17660</strain>
    </source>
</reference>
<dbReference type="GO" id="GO:0005634">
    <property type="term" value="C:nucleus"/>
    <property type="evidence" value="ECO:0007669"/>
    <property type="project" value="InterPro"/>
</dbReference>
<feature type="compositionally biased region" description="Low complexity" evidence="2">
    <location>
        <begin position="368"/>
        <end position="395"/>
    </location>
</feature>
<proteinExistence type="predicted"/>
<evidence type="ECO:0000259" key="3">
    <source>
        <dbReference type="SMART" id="SM00322"/>
    </source>
</evidence>
<sequence>MADDEHRVKRSRFDQTEPEPRRSRFDRRSRSPSTRQSESTRTRSPLSRPLSRSPGADTPAKPSAVDPAAAAAAAAAKINAQLQAKKGIQHVDVPPIRSADNATENSKSPSAEGAAKLNAEIYVADGDYIKDIEINDLRNRYTLTKGSTQKMIQDETGADVTTRGNYYPDKNMATAASPPLYLHVTSTNKDGLEKAVAMINDLMQKELPNLVDERRFRRREPEQQVERDEYGRRKWPDERIPIDLEPIPGFNLRAQVVGQGGAYVKHIQQATRCRVQIKGRGSGFIESSTGRESDEAMFLHVAGPDANDVQQAKVLCEDLLTNVKEQYQRFKENPPQHNYGGYRGGDRGDRGDRYQGGGGGGGYGGGYNNRQPHNTSSASPAGQAAAVSSPSASATPTAADYSAQYAQYYGTADPYAAYGGYQNYVAYYQYYQQMAAAQQQQQADGTAPSPAPASEAPPPPP</sequence>
<dbReference type="SUPFAM" id="SSF54791">
    <property type="entry name" value="Eukaryotic type KH-domain (KH-domain type I)"/>
    <property type="match status" value="2"/>
</dbReference>
<feature type="region of interest" description="Disordered" evidence="2">
    <location>
        <begin position="435"/>
        <end position="461"/>
    </location>
</feature>
<dbReference type="SMART" id="SM00322">
    <property type="entry name" value="KH"/>
    <property type="match status" value="1"/>
</dbReference>
<feature type="region of interest" description="Disordered" evidence="2">
    <location>
        <begin position="328"/>
        <end position="395"/>
    </location>
</feature>